<dbReference type="EC" id="2.7.1.176" evidence="2"/>
<evidence type="ECO:0000313" key="10">
    <source>
        <dbReference type="Proteomes" id="UP000249070"/>
    </source>
</evidence>
<comment type="similarity">
    <text evidence="1">Belongs to the zeta toxin family.</text>
</comment>
<feature type="domain" description="Zeta toxin" evidence="8">
    <location>
        <begin position="3"/>
        <end position="39"/>
    </location>
</feature>
<dbReference type="GO" id="GO:0016301">
    <property type="term" value="F:kinase activity"/>
    <property type="evidence" value="ECO:0007669"/>
    <property type="project" value="UniProtKB-KW"/>
</dbReference>
<evidence type="ECO:0000256" key="7">
    <source>
        <dbReference type="ARBA" id="ARBA00048178"/>
    </source>
</evidence>
<feature type="non-terminal residue" evidence="9">
    <location>
        <position position="40"/>
    </location>
</feature>
<keyword evidence="4" id="KW-0547">Nucleotide-binding</keyword>
<keyword evidence="9" id="KW-0808">Transferase</keyword>
<name>A0AB73TKH1_ENTFC</name>
<dbReference type="InterPro" id="IPR010488">
    <property type="entry name" value="Zeta_toxin_domain"/>
</dbReference>
<dbReference type="EMBL" id="QHGU01000346">
    <property type="protein sequence ID" value="PZM50921.1"/>
    <property type="molecule type" value="Genomic_DNA"/>
</dbReference>
<gene>
    <name evidence="9" type="ORF">DKP91_17615</name>
</gene>
<keyword evidence="3" id="KW-1277">Toxin-antitoxin system</keyword>
<dbReference type="AlphaFoldDB" id="A0AB73TKH1"/>
<dbReference type="RefSeq" id="WP_181451597.1">
    <property type="nucleotide sequence ID" value="NZ_QHGU01000346.1"/>
</dbReference>
<protein>
    <recommendedName>
        <fullName evidence="6">UDP-N-acetylglucosamine kinase</fullName>
        <ecNumber evidence="2">2.7.1.176</ecNumber>
    </recommendedName>
    <alternativeName>
        <fullName evidence="6">UDP-N-acetylglucosamine kinase</fullName>
    </alternativeName>
</protein>
<dbReference type="SUPFAM" id="SSF52540">
    <property type="entry name" value="P-loop containing nucleoside triphosphate hydrolases"/>
    <property type="match status" value="1"/>
</dbReference>
<evidence type="ECO:0000256" key="3">
    <source>
        <dbReference type="ARBA" id="ARBA00022649"/>
    </source>
</evidence>
<evidence type="ECO:0000259" key="8">
    <source>
        <dbReference type="Pfam" id="PF06414"/>
    </source>
</evidence>
<dbReference type="Gene3D" id="3.40.50.300">
    <property type="entry name" value="P-loop containing nucleotide triphosphate hydrolases"/>
    <property type="match status" value="1"/>
</dbReference>
<accession>A0AB73TKH1</accession>
<keyword evidence="5" id="KW-0067">ATP-binding</keyword>
<dbReference type="GO" id="GO:0005524">
    <property type="term" value="F:ATP binding"/>
    <property type="evidence" value="ECO:0007669"/>
    <property type="project" value="UniProtKB-KW"/>
</dbReference>
<evidence type="ECO:0000256" key="5">
    <source>
        <dbReference type="ARBA" id="ARBA00022840"/>
    </source>
</evidence>
<evidence type="ECO:0000256" key="4">
    <source>
        <dbReference type="ARBA" id="ARBA00022741"/>
    </source>
</evidence>
<keyword evidence="9" id="KW-0418">Kinase</keyword>
<evidence type="ECO:0000256" key="2">
    <source>
        <dbReference type="ARBA" id="ARBA00011963"/>
    </source>
</evidence>
<comment type="catalytic activity">
    <reaction evidence="7">
        <text>UDP-N-acetyl-alpha-D-glucosamine + ATP = UDP-N-acetyl-alpha-D-glucosamine 3'-phosphate + ADP + H(+)</text>
        <dbReference type="Rhea" id="RHEA:32671"/>
        <dbReference type="ChEBI" id="CHEBI:15378"/>
        <dbReference type="ChEBI" id="CHEBI:30616"/>
        <dbReference type="ChEBI" id="CHEBI:57705"/>
        <dbReference type="ChEBI" id="CHEBI:64353"/>
        <dbReference type="ChEBI" id="CHEBI:456216"/>
        <dbReference type="EC" id="2.7.1.176"/>
    </reaction>
</comment>
<dbReference type="Proteomes" id="UP000249070">
    <property type="component" value="Unassembled WGS sequence"/>
</dbReference>
<evidence type="ECO:0000256" key="6">
    <source>
        <dbReference type="ARBA" id="ARBA00032897"/>
    </source>
</evidence>
<comment type="caution">
    <text evidence="9">The sequence shown here is derived from an EMBL/GenBank/DDBJ whole genome shotgun (WGS) entry which is preliminary data.</text>
</comment>
<evidence type="ECO:0000256" key="1">
    <source>
        <dbReference type="ARBA" id="ARBA00009104"/>
    </source>
</evidence>
<dbReference type="Pfam" id="PF06414">
    <property type="entry name" value="Zeta_toxin"/>
    <property type="match status" value="1"/>
</dbReference>
<dbReference type="InterPro" id="IPR027417">
    <property type="entry name" value="P-loop_NTPase"/>
</dbReference>
<sequence length="40" mass="4684">MKKYFILLAGSPGTGKTYLMNKLRERFPDMYAITLDEIKE</sequence>
<reference evidence="9 10" key="1">
    <citation type="submission" date="2018-05" db="EMBL/GenBank/DDBJ databases">
        <title>Vancomycin-resistant Enterococcus faecium strain from Chelyabinsk, Russia.</title>
        <authorList>
            <person name="Gostev V."/>
            <person name="Goncharov A."/>
            <person name="Kolodzhieva V."/>
            <person name="Suvorov A."/>
            <person name="Sidorenko S."/>
            <person name="Zueva L."/>
        </authorList>
    </citation>
    <scope>NUCLEOTIDE SEQUENCE [LARGE SCALE GENOMIC DNA]</scope>
    <source>
        <strain evidence="9 10">20</strain>
    </source>
</reference>
<evidence type="ECO:0000313" key="9">
    <source>
        <dbReference type="EMBL" id="PZM50921.1"/>
    </source>
</evidence>
<organism evidence="9 10">
    <name type="scientific">Enterococcus faecium</name>
    <name type="common">Streptococcus faecium</name>
    <dbReference type="NCBI Taxonomy" id="1352"/>
    <lineage>
        <taxon>Bacteria</taxon>
        <taxon>Bacillati</taxon>
        <taxon>Bacillota</taxon>
        <taxon>Bacilli</taxon>
        <taxon>Lactobacillales</taxon>
        <taxon>Enterococcaceae</taxon>
        <taxon>Enterococcus</taxon>
    </lineage>
</organism>
<proteinExistence type="inferred from homology"/>